<protein>
    <submittedName>
        <fullName evidence="2">Uncharacterized protein</fullName>
    </submittedName>
</protein>
<proteinExistence type="predicted"/>
<comment type="caution">
    <text evidence="2">The sequence shown here is derived from an EMBL/GenBank/DDBJ whole genome shotgun (WGS) entry which is preliminary data.</text>
</comment>
<accession>A0AAE1DK59</accession>
<dbReference type="Proteomes" id="UP001283361">
    <property type="component" value="Unassembled WGS sequence"/>
</dbReference>
<sequence length="83" mass="9087">MARSRSTNRTEVKTGTMKSTRSTVAVMKRTAGPAVDGCGLTVSASDVEFVDSAALYEPRVPLHFSPVPLFCLFLYPTCWSWLS</sequence>
<name>A0AAE1DK59_9GAST</name>
<organism evidence="2 3">
    <name type="scientific">Elysia crispata</name>
    <name type="common">lettuce slug</name>
    <dbReference type="NCBI Taxonomy" id="231223"/>
    <lineage>
        <taxon>Eukaryota</taxon>
        <taxon>Metazoa</taxon>
        <taxon>Spiralia</taxon>
        <taxon>Lophotrochozoa</taxon>
        <taxon>Mollusca</taxon>
        <taxon>Gastropoda</taxon>
        <taxon>Heterobranchia</taxon>
        <taxon>Euthyneura</taxon>
        <taxon>Panpulmonata</taxon>
        <taxon>Sacoglossa</taxon>
        <taxon>Placobranchoidea</taxon>
        <taxon>Plakobranchidae</taxon>
        <taxon>Elysia</taxon>
    </lineage>
</organism>
<dbReference type="EMBL" id="JAWDGP010003598">
    <property type="protein sequence ID" value="KAK3772815.1"/>
    <property type="molecule type" value="Genomic_DNA"/>
</dbReference>
<evidence type="ECO:0000256" key="1">
    <source>
        <dbReference type="SAM" id="MobiDB-lite"/>
    </source>
</evidence>
<gene>
    <name evidence="2" type="ORF">RRG08_004658</name>
</gene>
<reference evidence="2" key="1">
    <citation type="journal article" date="2023" name="G3 (Bethesda)">
        <title>A reference genome for the long-term kleptoplast-retaining sea slug Elysia crispata morphotype clarki.</title>
        <authorList>
            <person name="Eastman K.E."/>
            <person name="Pendleton A.L."/>
            <person name="Shaikh M.A."/>
            <person name="Suttiyut T."/>
            <person name="Ogas R."/>
            <person name="Tomko P."/>
            <person name="Gavelis G."/>
            <person name="Widhalm J.R."/>
            <person name="Wisecaver J.H."/>
        </authorList>
    </citation>
    <scope>NUCLEOTIDE SEQUENCE</scope>
    <source>
        <strain evidence="2">ECLA1</strain>
    </source>
</reference>
<keyword evidence="3" id="KW-1185">Reference proteome</keyword>
<feature type="region of interest" description="Disordered" evidence="1">
    <location>
        <begin position="1"/>
        <end position="20"/>
    </location>
</feature>
<dbReference type="AlphaFoldDB" id="A0AAE1DK59"/>
<evidence type="ECO:0000313" key="2">
    <source>
        <dbReference type="EMBL" id="KAK3772815.1"/>
    </source>
</evidence>
<evidence type="ECO:0000313" key="3">
    <source>
        <dbReference type="Proteomes" id="UP001283361"/>
    </source>
</evidence>